<feature type="region of interest" description="Disordered" evidence="1">
    <location>
        <begin position="1202"/>
        <end position="1244"/>
    </location>
</feature>
<feature type="region of interest" description="Disordered" evidence="1">
    <location>
        <begin position="894"/>
        <end position="965"/>
    </location>
</feature>
<feature type="compositionally biased region" description="Polar residues" evidence="1">
    <location>
        <begin position="1154"/>
        <end position="1164"/>
    </location>
</feature>
<feature type="region of interest" description="Disordered" evidence="1">
    <location>
        <begin position="1988"/>
        <end position="2053"/>
    </location>
</feature>
<evidence type="ECO:0000313" key="3">
    <source>
        <dbReference type="Proteomes" id="UP000184267"/>
    </source>
</evidence>
<feature type="compositionally biased region" description="Basic and acidic residues" evidence="1">
    <location>
        <begin position="358"/>
        <end position="373"/>
    </location>
</feature>
<feature type="region of interest" description="Disordered" evidence="1">
    <location>
        <begin position="987"/>
        <end position="1006"/>
    </location>
</feature>
<feature type="region of interest" description="Disordered" evidence="1">
    <location>
        <begin position="195"/>
        <end position="259"/>
    </location>
</feature>
<feature type="compositionally biased region" description="Polar residues" evidence="1">
    <location>
        <begin position="1079"/>
        <end position="1088"/>
    </location>
</feature>
<feature type="compositionally biased region" description="Polar residues" evidence="1">
    <location>
        <begin position="1774"/>
        <end position="1793"/>
    </location>
</feature>
<feature type="compositionally biased region" description="Polar residues" evidence="1">
    <location>
        <begin position="861"/>
        <end position="871"/>
    </location>
</feature>
<feature type="region of interest" description="Disordered" evidence="1">
    <location>
        <begin position="1878"/>
        <end position="1904"/>
    </location>
</feature>
<feature type="compositionally biased region" description="Low complexity" evidence="1">
    <location>
        <begin position="459"/>
        <end position="475"/>
    </location>
</feature>
<dbReference type="EMBL" id="MNAD01001621">
    <property type="protein sequence ID" value="OJT03247.1"/>
    <property type="molecule type" value="Genomic_DNA"/>
</dbReference>
<evidence type="ECO:0000313" key="2">
    <source>
        <dbReference type="EMBL" id="OJT03247.1"/>
    </source>
</evidence>
<feature type="region of interest" description="Disordered" evidence="1">
    <location>
        <begin position="317"/>
        <end position="445"/>
    </location>
</feature>
<protein>
    <submittedName>
        <fullName evidence="2">Uncharacterized protein</fullName>
    </submittedName>
</protein>
<name>A0A1M2V6S8_TRAPU</name>
<feature type="compositionally biased region" description="Basic and acidic residues" evidence="1">
    <location>
        <begin position="333"/>
        <end position="350"/>
    </location>
</feature>
<feature type="region of interest" description="Disordered" evidence="1">
    <location>
        <begin position="1728"/>
        <end position="1793"/>
    </location>
</feature>
<feature type="region of interest" description="Disordered" evidence="1">
    <location>
        <begin position="807"/>
        <end position="829"/>
    </location>
</feature>
<feature type="region of interest" description="Disordered" evidence="1">
    <location>
        <begin position="1079"/>
        <end position="1103"/>
    </location>
</feature>
<dbReference type="OMA" id="QKWWSIG"/>
<accession>A0A1M2V6S8</accession>
<comment type="caution">
    <text evidence="2">The sequence shown here is derived from an EMBL/GenBank/DDBJ whole genome shotgun (WGS) entry which is preliminary data.</text>
</comment>
<feature type="region of interest" description="Disordered" evidence="1">
    <location>
        <begin position="1674"/>
        <end position="1716"/>
    </location>
</feature>
<feature type="compositionally biased region" description="Polar residues" evidence="1">
    <location>
        <begin position="235"/>
        <end position="246"/>
    </location>
</feature>
<feature type="region of interest" description="Disordered" evidence="1">
    <location>
        <begin position="854"/>
        <end position="874"/>
    </location>
</feature>
<feature type="region of interest" description="Disordered" evidence="1">
    <location>
        <begin position="1154"/>
        <end position="1186"/>
    </location>
</feature>
<dbReference type="Proteomes" id="UP000184267">
    <property type="component" value="Unassembled WGS sequence"/>
</dbReference>
<feature type="compositionally biased region" description="Polar residues" evidence="1">
    <location>
        <begin position="14"/>
        <end position="23"/>
    </location>
</feature>
<feature type="compositionally biased region" description="Low complexity" evidence="1">
    <location>
        <begin position="2018"/>
        <end position="2029"/>
    </location>
</feature>
<feature type="compositionally biased region" description="Acidic residues" evidence="1">
    <location>
        <begin position="902"/>
        <end position="915"/>
    </location>
</feature>
<feature type="compositionally biased region" description="Basic residues" evidence="1">
    <location>
        <begin position="1739"/>
        <end position="1753"/>
    </location>
</feature>
<organism evidence="2 3">
    <name type="scientific">Trametes pubescens</name>
    <name type="common">White-rot fungus</name>
    <dbReference type="NCBI Taxonomy" id="154538"/>
    <lineage>
        <taxon>Eukaryota</taxon>
        <taxon>Fungi</taxon>
        <taxon>Dikarya</taxon>
        <taxon>Basidiomycota</taxon>
        <taxon>Agaricomycotina</taxon>
        <taxon>Agaricomycetes</taxon>
        <taxon>Polyporales</taxon>
        <taxon>Polyporaceae</taxon>
        <taxon>Trametes</taxon>
    </lineage>
</organism>
<feature type="compositionally biased region" description="Low complexity" evidence="1">
    <location>
        <begin position="428"/>
        <end position="437"/>
    </location>
</feature>
<sequence length="2053" mass="221188">MRNTLPLLSRAPAPSSTFARSSSPIPPADITPQEHVPTIRLISATPSAAGSAGDASTSFASSSYASIAPFASSPLAPKASSDATRKRIVPKKSKLGLLGGSKKEKGNKDFSDVVRRVGGAPSTGRGGFEIYVDQNDDPDLAEIVVVKKKKSRLGLDGMKWGTLGEVTNVPAAPKEQTSAPADNFLKVKGDENQKWWSIGRGRKDSKGKDKEQKPPARSKTPEPSKPLESRARFNSLDSGILLNSPSAKPPKQKQGTVSSVKTLLEVPVVATAPLDENASATNGLLSAGDAQPTGSIAIRAIRSMRSLARMASWAQLSNDKEGNTAPAATTDTVRSRTKDEKKSKEKSETMKKKKKKDKEKTKEKESKEKEKTIRYSGSSFEAGALSAQASPAPLRTEDGPRTLSSRKKQSVLGLGLPSTLRLGTVRDASSSSTASASGVPQAPQRLSVDSAHLILNAQGRPSSILSSGSSLRPPSTASGISTFSGGRSPRSSSSSVASIRWDEAVLKTAKEKQRKERRSQREKDKDSGKTTSRRTSDSRRRTPISEIFPQAQMQREPSLSPPASIMERPIVRVEEATADGHSAPTDDEREVASEAASPSATPVKRARPRPMSEQMLGRPRPQPICDEGDGDGVLSILDAATNDLASLINRLDLEATPASANNTPLRLSPFQTVQESPLKSRATHRGSPLKAELRESTASIASLRPYAKSQPSAVPATLSSLASRPSAQRPQGAVLVGQQIAPWSQLDWKVSPRKPLVKPKAAPHLTHKRTLTPSPSDPVPVFQALRPAKLKAKSSALSASSSVHTLTPPVGAANDGTPSSRTFGNRPSKVGVDMATLESTEVAGSPTPVFSRACGHHRKSSSLIPMNSKGSVGSLRRMGVPMTAEARRALGLCGTLGGSTEPDVDPEDPDSDIPDELQVILSGQSDEDMTGPLDDTLSFRAPPSPGSPPKTALPLPQTEVESESELEHELPQVPVFQLFDVEDNQAEVDDGEGGHASASEDDTKKSFDFTGELQKLNESGGSDRHSFVEQLENAFKTPARIELGFDFGIEEGMLAPPLPALPQNLRLAPSAEDVPQSFSNVGDTSSMFGSDETGNRDSGMSQDQDHDISFMMRELEDECRVYPELARQASMRSKPSDGFLNKNFKFGGMVSPQSFANDSDSRPLTLSDIIPPISHSRSHSQVSTTEGDSVLKSILAKAADVLPAEPASRPRVDSQNSMKPSPHVSFPEDASRGPSHARTESGLSFTGFDSFDEVRRGFEFGPNRPAFWPPKDAVFRPAHHQHESLYSIASISSYGAAVNNGVQDPFGYANGLSRPPSMDDDMSMSMSMNMSVDDTFSFIHRNKPRTRVDSDASSFYFRAPGGSQQMMHPYRRGHRRGPSALSIASNAPPVSLYNRSFAGHGHRKNDSNTSASSVALSYAMHGATGGRATWAQHNRDYSVDSIMSDYSERNMARPGLGDKMFETSRGAPLSAISASPESTYSDADGANRTSWDSIMDNDRYPSAVEDSLFDKTRNRTSMSNESVFGFDPYAQYARPPPSQQFRPLSIMSEMSVHSPPKEDDTMISMLGGGHVRRRSVSSMVDASPCVRVERNKHTAFSGRVLQFDLEPPAKESPKRATLMEKPSIASTSSYQFGGERMIKARHGLLERQSLEDSALIAQGEDLLASLRERSIFSKPAPAARSRSSTCTSSSSGSSGAETPPLSCSDGSSMSGGSQSSIDLGSLNSILTNVTQPSSGVARARSRQRARGMGHRRRIDQARMSRSSVYETIQEEASVYSSSPSEKHPTPQSAAKQFSSPLNNTSVYVVDGDSDSVYGDWDEETGIMTLRHYYALRDEAQETVTESRRVWVDTPFSVFALQSFQPPKEPAVMQAMLEHSQKSYGPLPSELRPHRVRSRTSSRPSPYPIRNAYASFSPEKPRSSPIQVFTDAPARPSAPSVLQHPVLREVQRSSNVSSASPAPALDKIKPFSPMHIELDTSKNGKSAMVLPARPRVTSSTRRAALGWSKRTGKSSAQDSKENISTSSMIIPTPSETLRINRPRPRGRPTPARVAVPAA</sequence>
<gene>
    <name evidence="2" type="ORF">TRAPUB_6152</name>
</gene>
<feature type="region of interest" description="Disordered" evidence="1">
    <location>
        <begin position="75"/>
        <end position="104"/>
    </location>
</feature>
<proteinExistence type="predicted"/>
<feature type="region of interest" description="Disordered" evidence="1">
    <location>
        <begin position="459"/>
        <end position="623"/>
    </location>
</feature>
<reference evidence="2 3" key="1">
    <citation type="submission" date="2016-10" db="EMBL/GenBank/DDBJ databases">
        <title>Genome sequence of the basidiomycete white-rot fungus Trametes pubescens.</title>
        <authorList>
            <person name="Makela M.R."/>
            <person name="Granchi Z."/>
            <person name="Peng M."/>
            <person name="De Vries R.P."/>
            <person name="Grigoriev I."/>
            <person name="Riley R."/>
            <person name="Hilden K."/>
        </authorList>
    </citation>
    <scope>NUCLEOTIDE SEQUENCE [LARGE SCALE GENOMIC DNA]</scope>
    <source>
        <strain evidence="2 3">FBCC735</strain>
    </source>
</reference>
<feature type="compositionally biased region" description="Basic and acidic residues" evidence="1">
    <location>
        <begin position="500"/>
        <end position="540"/>
    </location>
</feature>
<keyword evidence="3" id="KW-1185">Reference proteome</keyword>
<dbReference type="OrthoDB" id="2563277at2759"/>
<feature type="region of interest" description="Disordered" evidence="1">
    <location>
        <begin position="673"/>
        <end position="693"/>
    </location>
</feature>
<feature type="compositionally biased region" description="Low complexity" evidence="1">
    <location>
        <begin position="484"/>
        <end position="495"/>
    </location>
</feature>
<dbReference type="STRING" id="154538.A0A1M2V6S8"/>
<feature type="compositionally biased region" description="Basic and acidic residues" evidence="1">
    <location>
        <begin position="201"/>
        <end position="231"/>
    </location>
</feature>
<feature type="compositionally biased region" description="Polar residues" evidence="1">
    <location>
        <begin position="816"/>
        <end position="825"/>
    </location>
</feature>
<feature type="region of interest" description="Disordered" evidence="1">
    <location>
        <begin position="1"/>
        <end position="36"/>
    </location>
</feature>
<evidence type="ECO:0000256" key="1">
    <source>
        <dbReference type="SAM" id="MobiDB-lite"/>
    </source>
</evidence>
<feature type="compositionally biased region" description="Low complexity" evidence="1">
    <location>
        <begin position="2043"/>
        <end position="2053"/>
    </location>
</feature>